<feature type="chain" id="PRO_5014646046" description="Secreted protein" evidence="1">
    <location>
        <begin position="26"/>
        <end position="105"/>
    </location>
</feature>
<evidence type="ECO:0000313" key="2">
    <source>
        <dbReference type="EMBL" id="PLW23537.1"/>
    </source>
</evidence>
<evidence type="ECO:0000256" key="1">
    <source>
        <dbReference type="SAM" id="SignalP"/>
    </source>
</evidence>
<name>A0A2N5TDG1_9BASI</name>
<sequence>MVRFERNIACLLILSSLAEFPPASTAETTQQKIKSKKSAPCEFAPAANATNHATTTNEQTASASLFVLIPVAYPDQAACLLLYAVLDWSHVSAMHLIAPSRSPSC</sequence>
<organism evidence="2 3">
    <name type="scientific">Puccinia coronata f. sp. avenae</name>
    <dbReference type="NCBI Taxonomy" id="200324"/>
    <lineage>
        <taxon>Eukaryota</taxon>
        <taxon>Fungi</taxon>
        <taxon>Dikarya</taxon>
        <taxon>Basidiomycota</taxon>
        <taxon>Pucciniomycotina</taxon>
        <taxon>Pucciniomycetes</taxon>
        <taxon>Pucciniales</taxon>
        <taxon>Pucciniaceae</taxon>
        <taxon>Puccinia</taxon>
    </lineage>
</organism>
<proteinExistence type="predicted"/>
<dbReference type="AlphaFoldDB" id="A0A2N5TDG1"/>
<evidence type="ECO:0000313" key="3">
    <source>
        <dbReference type="Proteomes" id="UP000235392"/>
    </source>
</evidence>
<evidence type="ECO:0008006" key="4">
    <source>
        <dbReference type="Google" id="ProtNLM"/>
    </source>
</evidence>
<dbReference type="EMBL" id="PGCI01000630">
    <property type="protein sequence ID" value="PLW23537.1"/>
    <property type="molecule type" value="Genomic_DNA"/>
</dbReference>
<feature type="signal peptide" evidence="1">
    <location>
        <begin position="1"/>
        <end position="25"/>
    </location>
</feature>
<comment type="caution">
    <text evidence="2">The sequence shown here is derived from an EMBL/GenBank/DDBJ whole genome shotgun (WGS) entry which is preliminary data.</text>
</comment>
<keyword evidence="1" id="KW-0732">Signal</keyword>
<accession>A0A2N5TDG1</accession>
<dbReference type="Proteomes" id="UP000235392">
    <property type="component" value="Unassembled WGS sequence"/>
</dbReference>
<protein>
    <recommendedName>
        <fullName evidence="4">Secreted protein</fullName>
    </recommendedName>
</protein>
<gene>
    <name evidence="2" type="ORF">PCASD_09077</name>
</gene>
<reference evidence="2 3" key="1">
    <citation type="submission" date="2017-11" db="EMBL/GenBank/DDBJ databases">
        <title>De novo assembly and phasing of dikaryotic genomes from two isolates of Puccinia coronata f. sp. avenae, the causal agent of oat crown rust.</title>
        <authorList>
            <person name="Miller M.E."/>
            <person name="Zhang Y."/>
            <person name="Omidvar V."/>
            <person name="Sperschneider J."/>
            <person name="Schwessinger B."/>
            <person name="Raley C."/>
            <person name="Palmer J.M."/>
            <person name="Garnica D."/>
            <person name="Upadhyaya N."/>
            <person name="Rathjen J."/>
            <person name="Taylor J.M."/>
            <person name="Park R.F."/>
            <person name="Dodds P.N."/>
            <person name="Hirsch C.D."/>
            <person name="Kianian S.F."/>
            <person name="Figueroa M."/>
        </authorList>
    </citation>
    <scope>NUCLEOTIDE SEQUENCE [LARGE SCALE GENOMIC DNA]</scope>
    <source>
        <strain evidence="2">12SD80</strain>
    </source>
</reference>